<dbReference type="GO" id="GO:0007064">
    <property type="term" value="P:mitotic sister chromatid cohesion"/>
    <property type="evidence" value="ECO:0007669"/>
    <property type="project" value="InterPro"/>
</dbReference>
<dbReference type="GO" id="GO:0005634">
    <property type="term" value="C:nucleus"/>
    <property type="evidence" value="ECO:0007669"/>
    <property type="project" value="UniProtKB-SubCell"/>
</dbReference>
<keyword evidence="8" id="KW-1185">Reference proteome</keyword>
<dbReference type="AlphaFoldDB" id="A0A284RVU1"/>
<dbReference type="CDD" id="cd19953">
    <property type="entry name" value="PDS5"/>
    <property type="match status" value="1"/>
</dbReference>
<evidence type="ECO:0000256" key="3">
    <source>
        <dbReference type="ARBA" id="ARBA00022776"/>
    </source>
</evidence>
<organism evidence="7 8">
    <name type="scientific">Armillaria ostoyae</name>
    <name type="common">Armillaria root rot fungus</name>
    <dbReference type="NCBI Taxonomy" id="47428"/>
    <lineage>
        <taxon>Eukaryota</taxon>
        <taxon>Fungi</taxon>
        <taxon>Dikarya</taxon>
        <taxon>Basidiomycota</taxon>
        <taxon>Agaricomycotina</taxon>
        <taxon>Agaricomycetes</taxon>
        <taxon>Agaricomycetidae</taxon>
        <taxon>Agaricales</taxon>
        <taxon>Marasmiineae</taxon>
        <taxon>Physalacriaceae</taxon>
        <taxon>Armillaria</taxon>
    </lineage>
</organism>
<dbReference type="OMA" id="YPPAYNM"/>
<comment type="subcellular location">
    <subcellularLocation>
        <location evidence="1">Nucleus</location>
    </subcellularLocation>
</comment>
<evidence type="ECO:0000313" key="7">
    <source>
        <dbReference type="EMBL" id="SJL12878.1"/>
    </source>
</evidence>
<keyword evidence="4" id="KW-0539">Nucleus</keyword>
<feature type="compositionally biased region" description="Basic residues" evidence="6">
    <location>
        <begin position="1210"/>
        <end position="1232"/>
    </location>
</feature>
<feature type="compositionally biased region" description="Acidic residues" evidence="6">
    <location>
        <begin position="1190"/>
        <end position="1203"/>
    </location>
</feature>
<dbReference type="InterPro" id="IPR039776">
    <property type="entry name" value="Pds5"/>
</dbReference>
<evidence type="ECO:0000256" key="4">
    <source>
        <dbReference type="ARBA" id="ARBA00023242"/>
    </source>
</evidence>
<proteinExistence type="predicted"/>
<evidence type="ECO:0000256" key="1">
    <source>
        <dbReference type="ARBA" id="ARBA00004123"/>
    </source>
</evidence>
<protein>
    <submittedName>
        <fullName evidence="7">Related to PDS5-precocious dissociation of sister chromatids</fullName>
    </submittedName>
</protein>
<evidence type="ECO:0000313" key="8">
    <source>
        <dbReference type="Proteomes" id="UP000219338"/>
    </source>
</evidence>
<feature type="region of interest" description="Disordered" evidence="6">
    <location>
        <begin position="1133"/>
        <end position="1232"/>
    </location>
</feature>
<evidence type="ECO:0000256" key="5">
    <source>
        <dbReference type="ARBA" id="ARBA00023306"/>
    </source>
</evidence>
<dbReference type="GO" id="GO:0051301">
    <property type="term" value="P:cell division"/>
    <property type="evidence" value="ECO:0007669"/>
    <property type="project" value="UniProtKB-KW"/>
</dbReference>
<dbReference type="OrthoDB" id="200660at2759"/>
<dbReference type="Pfam" id="PF20168">
    <property type="entry name" value="PDS5"/>
    <property type="match status" value="1"/>
</dbReference>
<dbReference type="PANTHER" id="PTHR12663:SF0">
    <property type="entry name" value="PRECOCIOUS DISSOCIATION OF SISTERS 5, ISOFORM A"/>
    <property type="match status" value="1"/>
</dbReference>
<dbReference type="Gene3D" id="1.25.10.10">
    <property type="entry name" value="Leucine-rich Repeat Variant"/>
    <property type="match status" value="1"/>
</dbReference>
<dbReference type="InterPro" id="IPR011989">
    <property type="entry name" value="ARM-like"/>
</dbReference>
<reference evidence="8" key="1">
    <citation type="journal article" date="2017" name="Nat. Ecol. Evol.">
        <title>Genome expansion and lineage-specific genetic innovations in the forest pathogenic fungi Armillaria.</title>
        <authorList>
            <person name="Sipos G."/>
            <person name="Prasanna A.N."/>
            <person name="Walter M.C."/>
            <person name="O'Connor E."/>
            <person name="Balint B."/>
            <person name="Krizsan K."/>
            <person name="Kiss B."/>
            <person name="Hess J."/>
            <person name="Varga T."/>
            <person name="Slot J."/>
            <person name="Riley R."/>
            <person name="Boka B."/>
            <person name="Rigling D."/>
            <person name="Barry K."/>
            <person name="Lee J."/>
            <person name="Mihaltcheva S."/>
            <person name="LaButti K."/>
            <person name="Lipzen A."/>
            <person name="Waldron R."/>
            <person name="Moloney N.M."/>
            <person name="Sperisen C."/>
            <person name="Kredics L."/>
            <person name="Vagvoelgyi C."/>
            <person name="Patrignani A."/>
            <person name="Fitzpatrick D."/>
            <person name="Nagy I."/>
            <person name="Doyle S."/>
            <person name="Anderson J.B."/>
            <person name="Grigoriev I.V."/>
            <person name="Gueldener U."/>
            <person name="Muensterkoetter M."/>
            <person name="Nagy L.G."/>
        </authorList>
    </citation>
    <scope>NUCLEOTIDE SEQUENCE [LARGE SCALE GENOMIC DNA]</scope>
    <source>
        <strain evidence="8">C18/9</strain>
    </source>
</reference>
<keyword evidence="3" id="KW-0498">Mitosis</keyword>
<evidence type="ECO:0000256" key="2">
    <source>
        <dbReference type="ARBA" id="ARBA00022618"/>
    </source>
</evidence>
<dbReference type="EMBL" id="FUEG01000018">
    <property type="protein sequence ID" value="SJL12878.1"/>
    <property type="molecule type" value="Genomic_DNA"/>
</dbReference>
<dbReference type="Proteomes" id="UP000219338">
    <property type="component" value="Unassembled WGS sequence"/>
</dbReference>
<dbReference type="GO" id="GO:0006281">
    <property type="term" value="P:DNA repair"/>
    <property type="evidence" value="ECO:0007669"/>
    <property type="project" value="TreeGrafter"/>
</dbReference>
<gene>
    <name evidence="7" type="ORF">ARMOST_16310</name>
</gene>
<evidence type="ECO:0000256" key="6">
    <source>
        <dbReference type="SAM" id="MobiDB-lite"/>
    </source>
</evidence>
<sequence>MVAKTRHGGQASPGKLAFKEKLVTKGTTTDALLKKLKNLHEELSVLDQDRVDTKSLDSVRKELILNSILHHKDKGVKAYAACCLADILGLYAPEAPYTVAELVDIFQFIFQQLKSGLKGTEDTYYNQYFHVLESLSTVKSVVLVCDLPNADDMMKHIFSDFFIIVRRDFSKQTESFMGDILTALLDECHTLNASVLEILMAQFMDKNAQPDQPAYRLVVQVCNQTADKLQRHVSMYFTDIIVANSGDEELKEVRKAHELVKRIHLACPTLLHSVIPQLEEELRAEDVQLRSIATQVLGEMFADKGGYDLSKKYPTTWRVWLVRTNDRSVSVRLKALESARPIISGGYPEMREAVQECLQTKLLDPDEKVRAAVCKIYGQLDYETAAHHVTEEQLRAIAQRTIDKKQIVRTEALKSLGKLYDLAYPQIEINDPIAISNFSWIPNTLFPLIGMNQESRPAVEQAIADYILPLPRSLPPDKGKSGESEIDEAPWTDRLLNTMKFLEVRSVNGLLAFTNLKSTQSTHVLAFVDACIQNNNGIIDGDKETTEKVKSDLTRCVKRLAALYPDPSKAADDFYGFAKLNDQTAYKLLKKCIDPQTDLKTLIKRRSEFLKKIVDNSPGIVSTMSILLRRVTCHVVNQSSIPTFLKRLENGRGKEANVIAGHIHTLMRYISKYRPAIYKSHVSALVKATSDEEASPLLVSAALQALSSVIRWDEDLAPKDSRTIDRITRYATGPGWKQAKFAARILASCPRQSEACTEVVESLADGLAEASPELLVAHVAALAQFALLAPDAFESKSDVITEFLVKKLLMIPQLPDLDDDTEEEWVEDDVMPDLLRAKILALKVFKNRSLAYADSDKGLMVSGPPLKIFKQLVEMNGALSSDVTEDPKFMARLRLQAAVSLLQLSTVQKYEVSVTTAFTRLILVIQDSCYNVRLNFLRKLIILLYARRIPITFNIVPFLTVHDPEEDIKSTATSYISSAIRTLPANIRVLYFDVNVIRLMHTLAHHPDFSMALEDLQDIGQYLKYFADQVIQAENVSLIYHYALKGKTVKDLGSEEYSHNFYVICELAQEIIKARAQHFSWSIPSYPGKIKLPSDILRPHASSEDANTTANTVYLPKEMVKWAGDLYKTVPSAEKKERRASAKRKAPTTNGNGHARRTKKKRRSDDESDEPDESESSSDVEMADATGAIEESEDNEDGNESGEEVLGRGARSRAKRKAARKAKGAKKHASDG</sequence>
<dbReference type="InterPro" id="IPR016024">
    <property type="entry name" value="ARM-type_fold"/>
</dbReference>
<feature type="compositionally biased region" description="Acidic residues" evidence="6">
    <location>
        <begin position="1166"/>
        <end position="1182"/>
    </location>
</feature>
<dbReference type="PANTHER" id="PTHR12663">
    <property type="entry name" value="ANDROGEN INDUCED INHIBITOR OF PROLIFERATION AS3 / PDS5-RELATED"/>
    <property type="match status" value="1"/>
</dbReference>
<dbReference type="STRING" id="47428.A0A284RVU1"/>
<name>A0A284RVU1_ARMOS</name>
<dbReference type="SUPFAM" id="SSF48371">
    <property type="entry name" value="ARM repeat"/>
    <property type="match status" value="1"/>
</dbReference>
<keyword evidence="5" id="KW-0131">Cell cycle</keyword>
<accession>A0A284RVU1</accession>
<dbReference type="GO" id="GO:0000785">
    <property type="term" value="C:chromatin"/>
    <property type="evidence" value="ECO:0007669"/>
    <property type="project" value="TreeGrafter"/>
</dbReference>
<keyword evidence="2" id="KW-0132">Cell division</keyword>